<dbReference type="PANTHER" id="PTHR13513:SF9">
    <property type="entry name" value="E3 UBIQUITIN-PROTEIN LIGASE UBR7-RELATED"/>
    <property type="match status" value="1"/>
</dbReference>
<evidence type="ECO:0000313" key="8">
    <source>
        <dbReference type="Proteomes" id="UP000245783"/>
    </source>
</evidence>
<dbReference type="PROSITE" id="PS51157">
    <property type="entry name" value="ZF_UBR"/>
    <property type="match status" value="1"/>
</dbReference>
<feature type="region of interest" description="Disordered" evidence="5">
    <location>
        <begin position="209"/>
        <end position="238"/>
    </location>
</feature>
<keyword evidence="2" id="KW-0863">Zinc-finger</keyword>
<reference evidence="7 8" key="1">
    <citation type="journal article" date="2018" name="Mol. Biol. Evol.">
        <title>Broad Genomic Sampling Reveals a Smut Pathogenic Ancestry of the Fungal Clade Ustilaginomycotina.</title>
        <authorList>
            <person name="Kijpornyongpan T."/>
            <person name="Mondo S.J."/>
            <person name="Barry K."/>
            <person name="Sandor L."/>
            <person name="Lee J."/>
            <person name="Lipzen A."/>
            <person name="Pangilinan J."/>
            <person name="LaButti K."/>
            <person name="Hainaut M."/>
            <person name="Henrissat B."/>
            <person name="Grigoriev I.V."/>
            <person name="Spatafora J.W."/>
            <person name="Aime M.C."/>
        </authorList>
    </citation>
    <scope>NUCLEOTIDE SEQUENCE [LARGE SCALE GENOMIC DNA]</scope>
    <source>
        <strain evidence="7 8">MCA 4658</strain>
    </source>
</reference>
<dbReference type="GO" id="GO:0061630">
    <property type="term" value="F:ubiquitin protein ligase activity"/>
    <property type="evidence" value="ECO:0007669"/>
    <property type="project" value="InterPro"/>
</dbReference>
<feature type="compositionally biased region" description="Low complexity" evidence="5">
    <location>
        <begin position="409"/>
        <end position="420"/>
    </location>
</feature>
<dbReference type="InterPro" id="IPR003126">
    <property type="entry name" value="Znf_UBR"/>
</dbReference>
<accession>A0A316W357</accession>
<gene>
    <name evidence="7" type="ORF">IE81DRAFT_99673</name>
</gene>
<dbReference type="GO" id="GO:0008270">
    <property type="term" value="F:zinc ion binding"/>
    <property type="evidence" value="ECO:0007669"/>
    <property type="project" value="UniProtKB-KW"/>
</dbReference>
<dbReference type="GeneID" id="37039690"/>
<protein>
    <recommendedName>
        <fullName evidence="6">UBR-type domain-containing protein</fullName>
    </recommendedName>
</protein>
<feature type="domain" description="UBR-type" evidence="6">
    <location>
        <begin position="59"/>
        <end position="144"/>
    </location>
</feature>
<dbReference type="GO" id="GO:0005737">
    <property type="term" value="C:cytoplasm"/>
    <property type="evidence" value="ECO:0007669"/>
    <property type="project" value="TreeGrafter"/>
</dbReference>
<feature type="region of interest" description="Disordered" evidence="5">
    <location>
        <begin position="369"/>
        <end position="465"/>
    </location>
</feature>
<dbReference type="Gene3D" id="3.30.40.10">
    <property type="entry name" value="Zinc/RING finger domain, C3HC4 (zinc finger)"/>
    <property type="match status" value="1"/>
</dbReference>
<dbReference type="SUPFAM" id="SSF57903">
    <property type="entry name" value="FYVE/PHD zinc finger"/>
    <property type="match status" value="1"/>
</dbReference>
<dbReference type="STRING" id="1522189.A0A316W357"/>
<feature type="compositionally biased region" description="Basic and acidic residues" evidence="5">
    <location>
        <begin position="422"/>
        <end position="445"/>
    </location>
</feature>
<proteinExistence type="predicted"/>
<evidence type="ECO:0000259" key="6">
    <source>
        <dbReference type="PROSITE" id="PS51157"/>
    </source>
</evidence>
<evidence type="ECO:0000313" key="7">
    <source>
        <dbReference type="EMBL" id="PWN43203.1"/>
    </source>
</evidence>
<evidence type="ECO:0000256" key="3">
    <source>
        <dbReference type="ARBA" id="ARBA00022833"/>
    </source>
</evidence>
<dbReference type="PANTHER" id="PTHR13513">
    <property type="entry name" value="E3 UBIQUITIN-PROTEIN LIGASE UBR7"/>
    <property type="match status" value="1"/>
</dbReference>
<keyword evidence="1" id="KW-0479">Metal-binding</keyword>
<dbReference type="EMBL" id="KZ819372">
    <property type="protein sequence ID" value="PWN43203.1"/>
    <property type="molecule type" value="Genomic_DNA"/>
</dbReference>
<dbReference type="InterPro" id="IPR040204">
    <property type="entry name" value="UBR7"/>
</dbReference>
<dbReference type="FunCoup" id="A0A316W357">
    <property type="interactions" value="528"/>
</dbReference>
<evidence type="ECO:0000256" key="5">
    <source>
        <dbReference type="SAM" id="MobiDB-lite"/>
    </source>
</evidence>
<evidence type="ECO:0000256" key="2">
    <source>
        <dbReference type="ARBA" id="ARBA00022771"/>
    </source>
</evidence>
<keyword evidence="3" id="KW-0862">Zinc</keyword>
<feature type="region of interest" description="Disordered" evidence="5">
    <location>
        <begin position="513"/>
        <end position="547"/>
    </location>
</feature>
<sequence>MSGPSAVAETSAEPSTSSSVPEPVPSIAPRGLTASDLLAHEAELERQAREAVPFSFRLGGCTYEKGYIRQPVWACRTCGGGGVCAGCGVGCHSDHDLVELFAKRNFRCDCGTLSLDQSKLKHSHAHAHTGGTTVMPTACNLRPSHLAVRIENDENQYGRNFEGKFCRCQRGEKYDPLEEDETMFQCLVCEDWFHESCTSLLGNYKPPGSSAAAEAALRPQDSGSMSRAAETQAHPTPVPGAVLTAKVTEAAQTVDQASGANVDTWPLIAHESFDLMICSACVRAKGNEVLRHYVGTKGWGAVIPLQTMITGQSKETDMLNVLPHDAPQLDILGGTKRGCAVWGLELNEEAVETQTASEEAVMGAEDAAANAVTDTEQTAHVNSSTQVSEERDQKSGSTTADSSRKRSSSADSSEQGASSGTRPDDASNKRPKMESTIAEADRMRANDAPTLADKPTRPCTLPPLRSWASERTDQLKDVRLDVFLAEDFRDNICRCAECLPRFSQLPFLLEAESTYSPPRSPSPQPADGGDNDDARSEGGNSQASSSYDLGLAALRQLPRERMMQTLEAYTRLRDALFEQVLRPHQLAGTEVDEKSIRDFFDKHREGGGT</sequence>
<evidence type="ECO:0000256" key="4">
    <source>
        <dbReference type="PROSITE-ProRule" id="PRU00508"/>
    </source>
</evidence>
<feature type="region of interest" description="Disordered" evidence="5">
    <location>
        <begin position="1"/>
        <end position="26"/>
    </location>
</feature>
<dbReference type="RefSeq" id="XP_025370363.1">
    <property type="nucleotide sequence ID" value="XM_025517820.1"/>
</dbReference>
<dbReference type="InParanoid" id="A0A316W357"/>
<dbReference type="Pfam" id="PF02207">
    <property type="entry name" value="zf-UBR"/>
    <property type="match status" value="1"/>
</dbReference>
<dbReference type="InterPro" id="IPR013083">
    <property type="entry name" value="Znf_RING/FYVE/PHD"/>
</dbReference>
<dbReference type="SMART" id="SM00396">
    <property type="entry name" value="ZnF_UBR1"/>
    <property type="match status" value="1"/>
</dbReference>
<feature type="compositionally biased region" description="Polar residues" evidence="5">
    <location>
        <begin position="538"/>
        <end position="547"/>
    </location>
</feature>
<dbReference type="InterPro" id="IPR011011">
    <property type="entry name" value="Znf_FYVE_PHD"/>
</dbReference>
<feature type="compositionally biased region" description="Low complexity" evidence="5">
    <location>
        <begin position="1"/>
        <end position="21"/>
    </location>
</feature>
<dbReference type="AlphaFoldDB" id="A0A316W357"/>
<organism evidence="7 8">
    <name type="scientific">Ceraceosorus guamensis</name>
    <dbReference type="NCBI Taxonomy" id="1522189"/>
    <lineage>
        <taxon>Eukaryota</taxon>
        <taxon>Fungi</taxon>
        <taxon>Dikarya</taxon>
        <taxon>Basidiomycota</taxon>
        <taxon>Ustilaginomycotina</taxon>
        <taxon>Exobasidiomycetes</taxon>
        <taxon>Ceraceosorales</taxon>
        <taxon>Ceraceosoraceae</taxon>
        <taxon>Ceraceosorus</taxon>
    </lineage>
</organism>
<feature type="compositionally biased region" description="Polar residues" evidence="5">
    <location>
        <begin position="372"/>
        <end position="387"/>
    </location>
</feature>
<name>A0A316W357_9BASI</name>
<evidence type="ECO:0000256" key="1">
    <source>
        <dbReference type="ARBA" id="ARBA00022723"/>
    </source>
</evidence>
<feature type="zinc finger region" description="UBR-type" evidence="4">
    <location>
        <begin position="59"/>
        <end position="144"/>
    </location>
</feature>
<dbReference type="Proteomes" id="UP000245783">
    <property type="component" value="Unassembled WGS sequence"/>
</dbReference>
<dbReference type="OrthoDB" id="5795902at2759"/>
<keyword evidence="8" id="KW-1185">Reference proteome</keyword>